<feature type="region of interest" description="Disordered" evidence="1">
    <location>
        <begin position="24"/>
        <end position="89"/>
    </location>
</feature>
<reference evidence="3 4" key="1">
    <citation type="submission" date="2020-04" db="EMBL/GenBank/DDBJ databases">
        <authorList>
            <person name="Laetsch R D."/>
            <person name="Stevens L."/>
            <person name="Kumar S."/>
            <person name="Blaxter L. M."/>
        </authorList>
    </citation>
    <scope>NUCLEOTIDE SEQUENCE [LARGE SCALE GENOMIC DNA]</scope>
</reference>
<evidence type="ECO:0000256" key="1">
    <source>
        <dbReference type="SAM" id="MobiDB-lite"/>
    </source>
</evidence>
<evidence type="ECO:0000313" key="4">
    <source>
        <dbReference type="Proteomes" id="UP000494206"/>
    </source>
</evidence>
<comment type="caution">
    <text evidence="3">The sequence shown here is derived from an EMBL/GenBank/DDBJ whole genome shotgun (WGS) entry which is preliminary data.</text>
</comment>
<dbReference type="Pfam" id="PF24628">
    <property type="entry name" value="DUF7627"/>
    <property type="match status" value="1"/>
</dbReference>
<evidence type="ECO:0000313" key="3">
    <source>
        <dbReference type="EMBL" id="CAB3402447.1"/>
    </source>
</evidence>
<dbReference type="EMBL" id="CADEPM010000003">
    <property type="protein sequence ID" value="CAB3402447.1"/>
    <property type="molecule type" value="Genomic_DNA"/>
</dbReference>
<sequence>MANGNDQSMAESRNKRMFAGMLGHLNSGKNISSGGNRNSTRNTEESNLITETKSRPETRSQRNNRQPRGGKNDFSVNTEHKHVPSRRTQKIEDVEPDEELLDLDDIISQISDLNLRCDRSAAQIKNDTFCDMMSSELMNISANHIMNNGEKNVPSFLSSIMCAHWPRQFSKAIDTVNLILYSTACIIKGWIKVLEDDNKIFYTYEKPKPLPPSTEEESSSTVLSAPEHPEEIEPEDPEIVNRCALAVCELCETAQRQLWMQWPTICDEIYMAVKPAITHNANLTGETKVRLLNVCLMLNNWTRSKSTTVKCSQTQTV</sequence>
<evidence type="ECO:0000259" key="2">
    <source>
        <dbReference type="Pfam" id="PF24628"/>
    </source>
</evidence>
<feature type="region of interest" description="Disordered" evidence="1">
    <location>
        <begin position="209"/>
        <end position="233"/>
    </location>
</feature>
<feature type="compositionally biased region" description="Polar residues" evidence="1">
    <location>
        <begin position="27"/>
        <end position="51"/>
    </location>
</feature>
<accession>A0A8S1ESJ5</accession>
<gene>
    <name evidence="3" type="ORF">CBOVIS_LOCUS5063</name>
</gene>
<keyword evidence="4" id="KW-1185">Reference proteome</keyword>
<feature type="domain" description="DUF7627" evidence="2">
    <location>
        <begin position="121"/>
        <end position="308"/>
    </location>
</feature>
<organism evidence="3 4">
    <name type="scientific">Caenorhabditis bovis</name>
    <dbReference type="NCBI Taxonomy" id="2654633"/>
    <lineage>
        <taxon>Eukaryota</taxon>
        <taxon>Metazoa</taxon>
        <taxon>Ecdysozoa</taxon>
        <taxon>Nematoda</taxon>
        <taxon>Chromadorea</taxon>
        <taxon>Rhabditida</taxon>
        <taxon>Rhabditina</taxon>
        <taxon>Rhabditomorpha</taxon>
        <taxon>Rhabditoidea</taxon>
        <taxon>Rhabditidae</taxon>
        <taxon>Peloderinae</taxon>
        <taxon>Caenorhabditis</taxon>
    </lineage>
</organism>
<proteinExistence type="predicted"/>
<dbReference type="Proteomes" id="UP000494206">
    <property type="component" value="Unassembled WGS sequence"/>
</dbReference>
<protein>
    <recommendedName>
        <fullName evidence="2">DUF7627 domain-containing protein</fullName>
    </recommendedName>
</protein>
<dbReference type="OrthoDB" id="5820655at2759"/>
<name>A0A8S1ESJ5_9PELO</name>
<dbReference type="InterPro" id="IPR056044">
    <property type="entry name" value="DUF7627"/>
</dbReference>
<dbReference type="AlphaFoldDB" id="A0A8S1ESJ5"/>